<dbReference type="Pfam" id="PF19567">
    <property type="entry name" value="CpsB_CapC"/>
    <property type="match status" value="1"/>
</dbReference>
<evidence type="ECO:0000256" key="4">
    <source>
        <dbReference type="ARBA" id="ARBA00022912"/>
    </source>
</evidence>
<comment type="similarity">
    <text evidence="1">Belongs to the metallo-dependent hydrolases superfamily. CpsB/CapC family.</text>
</comment>
<evidence type="ECO:0000256" key="2">
    <source>
        <dbReference type="ARBA" id="ARBA00013064"/>
    </source>
</evidence>
<gene>
    <name evidence="6" type="ORF">AVDCRST_MAG79-204</name>
</gene>
<proteinExistence type="inferred from homology"/>
<reference evidence="6" key="1">
    <citation type="submission" date="2020-02" db="EMBL/GenBank/DDBJ databases">
        <authorList>
            <person name="Meier V. D."/>
        </authorList>
    </citation>
    <scope>NUCLEOTIDE SEQUENCE</scope>
    <source>
        <strain evidence="6">AVDCRST_MAG79</strain>
    </source>
</reference>
<evidence type="ECO:0000256" key="5">
    <source>
        <dbReference type="ARBA" id="ARBA00051722"/>
    </source>
</evidence>
<dbReference type="Gene3D" id="3.20.20.140">
    <property type="entry name" value="Metal-dependent hydrolases"/>
    <property type="match status" value="1"/>
</dbReference>
<comment type="catalytic activity">
    <reaction evidence="5">
        <text>O-phospho-L-tyrosyl-[protein] + H2O = L-tyrosyl-[protein] + phosphate</text>
        <dbReference type="Rhea" id="RHEA:10684"/>
        <dbReference type="Rhea" id="RHEA-COMP:10136"/>
        <dbReference type="Rhea" id="RHEA-COMP:20101"/>
        <dbReference type="ChEBI" id="CHEBI:15377"/>
        <dbReference type="ChEBI" id="CHEBI:43474"/>
        <dbReference type="ChEBI" id="CHEBI:46858"/>
        <dbReference type="ChEBI" id="CHEBI:61978"/>
        <dbReference type="EC" id="3.1.3.48"/>
    </reaction>
</comment>
<accession>A0A6J4TDR3</accession>
<protein>
    <recommendedName>
        <fullName evidence="2">protein-tyrosine-phosphatase</fullName>
        <ecNumber evidence="2">3.1.3.48</ecNumber>
    </recommendedName>
</protein>
<dbReference type="AlphaFoldDB" id="A0A6J4TDR3"/>
<keyword evidence="4" id="KW-0904">Protein phosphatase</keyword>
<sequence length="249" mass="26635">MSGFVDVHSHMIPSGDDGVRSVDEGLALLREAARRGTSVQYGTPHANDTHPVTPARRARTEAAHEQMAGVAAAFGLELRLGWELAPEPWLLDVDPTPYRLAGLRAALLEFPLPHTGARDLRVLTACVEHLESAGLVPILAHPERSRPVQDALHLAAAFRERGCLLQLNASSLLGHDDDRSRVAGVALLTDGLCDLVASDAHRAARPPYLDAAHALVTELVGPDDADRLLTGAALEAIAEQEDAEVAPRR</sequence>
<dbReference type="InterPro" id="IPR016667">
    <property type="entry name" value="Caps_polysacc_synth_CpsB/CapC"/>
</dbReference>
<dbReference type="EMBL" id="CADCWC010000036">
    <property type="protein sequence ID" value="CAA9521092.1"/>
    <property type="molecule type" value="Genomic_DNA"/>
</dbReference>
<evidence type="ECO:0000313" key="6">
    <source>
        <dbReference type="EMBL" id="CAA9521092.1"/>
    </source>
</evidence>
<evidence type="ECO:0000256" key="1">
    <source>
        <dbReference type="ARBA" id="ARBA00005750"/>
    </source>
</evidence>
<dbReference type="GO" id="GO:0004725">
    <property type="term" value="F:protein tyrosine phosphatase activity"/>
    <property type="evidence" value="ECO:0007669"/>
    <property type="project" value="UniProtKB-EC"/>
</dbReference>
<dbReference type="InterPro" id="IPR016195">
    <property type="entry name" value="Pol/histidinol_Pase-like"/>
</dbReference>
<keyword evidence="3" id="KW-0378">Hydrolase</keyword>
<evidence type="ECO:0000256" key="3">
    <source>
        <dbReference type="ARBA" id="ARBA00022801"/>
    </source>
</evidence>
<dbReference type="GO" id="GO:0030145">
    <property type="term" value="F:manganese ion binding"/>
    <property type="evidence" value="ECO:0007669"/>
    <property type="project" value="InterPro"/>
</dbReference>
<dbReference type="PANTHER" id="PTHR39181">
    <property type="entry name" value="TYROSINE-PROTEIN PHOSPHATASE YWQE"/>
    <property type="match status" value="1"/>
</dbReference>
<dbReference type="PANTHER" id="PTHR39181:SF1">
    <property type="entry name" value="TYROSINE-PROTEIN PHOSPHATASE YWQE"/>
    <property type="match status" value="1"/>
</dbReference>
<dbReference type="EC" id="3.1.3.48" evidence="2"/>
<organism evidence="6">
    <name type="scientific">uncultured Thermoleophilia bacterium</name>
    <dbReference type="NCBI Taxonomy" id="1497501"/>
    <lineage>
        <taxon>Bacteria</taxon>
        <taxon>Bacillati</taxon>
        <taxon>Actinomycetota</taxon>
        <taxon>Thermoleophilia</taxon>
        <taxon>environmental samples</taxon>
    </lineage>
</organism>
<dbReference type="SUPFAM" id="SSF89550">
    <property type="entry name" value="PHP domain-like"/>
    <property type="match status" value="1"/>
</dbReference>
<name>A0A6J4TDR3_9ACTN</name>